<evidence type="ECO:0000256" key="1">
    <source>
        <dbReference type="ARBA" id="ARBA00005578"/>
    </source>
</evidence>
<evidence type="ECO:0000313" key="3">
    <source>
        <dbReference type="EMBL" id="PPE65836.1"/>
    </source>
</evidence>
<dbReference type="InterPro" id="IPR050961">
    <property type="entry name" value="BolA/IbaG_stress_morph_reg"/>
</dbReference>
<dbReference type="AlphaFoldDB" id="A0A2S5ST08"/>
<proteinExistence type="inferred from homology"/>
<reference evidence="3 4" key="1">
    <citation type="submission" date="2018-02" db="EMBL/GenBank/DDBJ databases">
        <title>Reclassifiation of [Polyangium] brachysporum DSM 7029 as Guopingzhaonella breviflexa gen. nov., sp. nov., a member of the family Comamonadaceae.</title>
        <authorList>
            <person name="Tang B."/>
        </authorList>
    </citation>
    <scope>NUCLEOTIDE SEQUENCE [LARGE SCALE GENOMIC DNA]</scope>
    <source>
        <strain evidence="3 4">BCRC 80649</strain>
    </source>
</reference>
<dbReference type="OrthoDB" id="9801469at2"/>
<dbReference type="Pfam" id="PF01722">
    <property type="entry name" value="BolA"/>
    <property type="match status" value="1"/>
</dbReference>
<name>A0A2S5ST08_9BURK</name>
<dbReference type="Proteomes" id="UP000238605">
    <property type="component" value="Unassembled WGS sequence"/>
</dbReference>
<dbReference type="Gene3D" id="3.30.300.90">
    <property type="entry name" value="BolA-like"/>
    <property type="match status" value="1"/>
</dbReference>
<protein>
    <submittedName>
        <fullName evidence="3">BolA family transcriptional regulator</fullName>
    </submittedName>
</protein>
<dbReference type="PIRSF" id="PIRSF003113">
    <property type="entry name" value="BolA"/>
    <property type="match status" value="1"/>
</dbReference>
<dbReference type="RefSeq" id="WP_104303169.1">
    <property type="nucleotide sequence ID" value="NZ_PSNX01000011.1"/>
</dbReference>
<dbReference type="PANTHER" id="PTHR46229:SF2">
    <property type="entry name" value="BOLA-LIKE PROTEIN 1"/>
    <property type="match status" value="1"/>
</dbReference>
<comment type="caution">
    <text evidence="3">The sequence shown here is derived from an EMBL/GenBank/DDBJ whole genome shotgun (WGS) entry which is preliminary data.</text>
</comment>
<dbReference type="InterPro" id="IPR002634">
    <property type="entry name" value="BolA"/>
</dbReference>
<accession>A0A2S5ST08</accession>
<comment type="similarity">
    <text evidence="1 2">Belongs to the BolA/IbaG family.</text>
</comment>
<evidence type="ECO:0000313" key="4">
    <source>
        <dbReference type="Proteomes" id="UP000238605"/>
    </source>
</evidence>
<dbReference type="InterPro" id="IPR036065">
    <property type="entry name" value="BolA-like_sf"/>
</dbReference>
<dbReference type="EMBL" id="PSNX01000011">
    <property type="protein sequence ID" value="PPE65836.1"/>
    <property type="molecule type" value="Genomic_DNA"/>
</dbReference>
<dbReference type="SUPFAM" id="SSF82657">
    <property type="entry name" value="BolA-like"/>
    <property type="match status" value="1"/>
</dbReference>
<sequence>MADPTPQEVRTYIAQGLPCEHLEVDGDGRHFFATIVSAEFEGLSRVARHQRVYRALGDRMREQIHALSMKTLTPAEWSATAAPTHHH</sequence>
<keyword evidence="4" id="KW-1185">Reference proteome</keyword>
<organism evidence="3 4">
    <name type="scientific">Caldimonas caldifontis</name>
    <dbReference type="NCBI Taxonomy" id="1452508"/>
    <lineage>
        <taxon>Bacteria</taxon>
        <taxon>Pseudomonadati</taxon>
        <taxon>Pseudomonadota</taxon>
        <taxon>Betaproteobacteria</taxon>
        <taxon>Burkholderiales</taxon>
        <taxon>Sphaerotilaceae</taxon>
        <taxon>Caldimonas</taxon>
    </lineage>
</organism>
<dbReference type="PANTHER" id="PTHR46229">
    <property type="entry name" value="BOLA TRANSCRIPTION REGULATOR"/>
    <property type="match status" value="1"/>
</dbReference>
<gene>
    <name evidence="3" type="ORF">C1704_13065</name>
</gene>
<evidence type="ECO:0000256" key="2">
    <source>
        <dbReference type="RuleBase" id="RU003860"/>
    </source>
</evidence>